<name>A0ABX3GVP4_PAEBO</name>
<proteinExistence type="predicted"/>
<organism evidence="2 3">
    <name type="scientific">Paenibacillus borealis</name>
    <dbReference type="NCBI Taxonomy" id="160799"/>
    <lineage>
        <taxon>Bacteria</taxon>
        <taxon>Bacillati</taxon>
        <taxon>Bacillota</taxon>
        <taxon>Bacilli</taxon>
        <taxon>Bacillales</taxon>
        <taxon>Paenibacillaceae</taxon>
        <taxon>Paenibacillus</taxon>
    </lineage>
</organism>
<evidence type="ECO:0008006" key="4">
    <source>
        <dbReference type="Google" id="ProtNLM"/>
    </source>
</evidence>
<feature type="compositionally biased region" description="Polar residues" evidence="1">
    <location>
        <begin position="41"/>
        <end position="52"/>
    </location>
</feature>
<dbReference type="Proteomes" id="UP000187412">
    <property type="component" value="Unassembled WGS sequence"/>
</dbReference>
<feature type="region of interest" description="Disordered" evidence="1">
    <location>
        <begin position="41"/>
        <end position="62"/>
    </location>
</feature>
<reference evidence="2 3" key="1">
    <citation type="submission" date="2016-10" db="EMBL/GenBank/DDBJ databases">
        <title>Paenibacillus species isolates.</title>
        <authorList>
            <person name="Beno S.M."/>
        </authorList>
    </citation>
    <scope>NUCLEOTIDE SEQUENCE [LARGE SCALE GENOMIC DNA]</scope>
    <source>
        <strain evidence="2 3">FSL H7-0744</strain>
    </source>
</reference>
<dbReference type="PROSITE" id="PS51257">
    <property type="entry name" value="PROKAR_LIPOPROTEIN"/>
    <property type="match status" value="1"/>
</dbReference>
<protein>
    <recommendedName>
        <fullName evidence="4">Lipoprotein</fullName>
    </recommendedName>
</protein>
<comment type="caution">
    <text evidence="2">The sequence shown here is derived from an EMBL/GenBank/DDBJ whole genome shotgun (WGS) entry which is preliminary data.</text>
</comment>
<sequence>MAMTKQKLWIACIALSSALFTGCNNDDDKLANVPPDAAQGAVQTGVSSTSEPLPTASAKGRRAIVQATDQPADRSIALMQADVPEYSGGGRSYIIEGE</sequence>
<keyword evidence="3" id="KW-1185">Reference proteome</keyword>
<evidence type="ECO:0000256" key="1">
    <source>
        <dbReference type="SAM" id="MobiDB-lite"/>
    </source>
</evidence>
<gene>
    <name evidence="2" type="ORF">BSK56_30205</name>
</gene>
<evidence type="ECO:0000313" key="2">
    <source>
        <dbReference type="EMBL" id="OMD38522.1"/>
    </source>
</evidence>
<dbReference type="EMBL" id="MPTB01000060">
    <property type="protein sequence ID" value="OMD38522.1"/>
    <property type="molecule type" value="Genomic_DNA"/>
</dbReference>
<evidence type="ECO:0000313" key="3">
    <source>
        <dbReference type="Proteomes" id="UP000187412"/>
    </source>
</evidence>
<accession>A0ABX3GVP4</accession>